<comment type="caution">
    <text evidence="10">Lacks conserved residue(s) required for the propagation of feature annotation.</text>
</comment>
<evidence type="ECO:0000256" key="2">
    <source>
        <dbReference type="ARBA" id="ARBA00022618"/>
    </source>
</evidence>
<evidence type="ECO:0000313" key="13">
    <source>
        <dbReference type="EMBL" id="MCQ8897073.1"/>
    </source>
</evidence>
<feature type="binding site" evidence="10">
    <location>
        <position position="243"/>
    </location>
    <ligand>
        <name>UDP-N-acetyl-alpha-D-glucosamine</name>
        <dbReference type="ChEBI" id="CHEBI:57705"/>
    </ligand>
</feature>
<dbReference type="Pfam" id="PF03033">
    <property type="entry name" value="Glyco_transf_28"/>
    <property type="match status" value="1"/>
</dbReference>
<proteinExistence type="inferred from homology"/>
<dbReference type="PANTHER" id="PTHR21015:SF22">
    <property type="entry name" value="GLYCOSYLTRANSFERASE"/>
    <property type="match status" value="1"/>
</dbReference>
<sequence>MTRRTALIVAGGTGGHIFPGISVAQEMMRRGWAVQWAGNPAAMEGRLVPQHGITLHALVFAGFRGKGLGSQLMMPLKLLRAFWASLRILSVCKPNVVLGMGGYVAFPMGMMASLRAIPLVVHEQNSVAGLTNKVLSKLADRNLVAFPDALIRGQWVGNPLRSAVTAQVDPAQRYASRQGCLRLLVLGGSLGAQALNALVPKALALLPTADRPEVMHQAGEKHLDELKTHYANAGVSAQTVAFIDDVATEMARADLVICRAGAMTVAEVAAIGVAALFVPFPHAVDDHQTSNAAFLVNQQAAWLRQQVELNAQGLSEWLASLTRSQCLAVALKARDLAKPKATSDVADVLEQVASLR</sequence>
<name>A0ABT1WHU7_9BURK</name>
<keyword evidence="2 10" id="KW-0132">Cell division</keyword>
<evidence type="ECO:0000256" key="3">
    <source>
        <dbReference type="ARBA" id="ARBA00022676"/>
    </source>
</evidence>
<dbReference type="Gene3D" id="3.40.50.2000">
    <property type="entry name" value="Glycogen Phosphorylase B"/>
    <property type="match status" value="2"/>
</dbReference>
<gene>
    <name evidence="10 13" type="primary">murG</name>
    <name evidence="13" type="ORF">NQT62_11570</name>
</gene>
<reference evidence="13 14" key="1">
    <citation type="submission" date="2022-07" db="EMBL/GenBank/DDBJ databases">
        <authorList>
            <person name="Xamxidin M."/>
            <person name="Wu M."/>
        </authorList>
    </citation>
    <scope>NUCLEOTIDE SEQUENCE [LARGE SCALE GENOMIC DNA]</scope>
    <source>
        <strain evidence="13 14">NBRC 111650</strain>
    </source>
</reference>
<keyword evidence="4 10" id="KW-0808">Transferase</keyword>
<keyword evidence="6 10" id="KW-0573">Peptidoglycan synthesis</keyword>
<dbReference type="SUPFAM" id="SSF53756">
    <property type="entry name" value="UDP-Glycosyltransferase/glycogen phosphorylase"/>
    <property type="match status" value="1"/>
</dbReference>
<feature type="binding site" evidence="10">
    <location>
        <position position="189"/>
    </location>
    <ligand>
        <name>UDP-N-acetyl-alpha-D-glucosamine</name>
        <dbReference type="ChEBI" id="CHEBI:57705"/>
    </ligand>
</feature>
<keyword evidence="8 10" id="KW-0131">Cell cycle</keyword>
<dbReference type="GO" id="GO:0016757">
    <property type="term" value="F:glycosyltransferase activity"/>
    <property type="evidence" value="ECO:0007669"/>
    <property type="project" value="UniProtKB-KW"/>
</dbReference>
<comment type="function">
    <text evidence="10">Cell wall formation. Catalyzes the transfer of a GlcNAc subunit on undecaprenyl-pyrophosphoryl-MurNAc-pentapeptide (lipid intermediate I) to form undecaprenyl-pyrophosphoryl-MurNAc-(pentapeptide)GlcNAc (lipid intermediate II).</text>
</comment>
<feature type="binding site" evidence="10">
    <location>
        <position position="161"/>
    </location>
    <ligand>
        <name>UDP-N-acetyl-alpha-D-glucosamine</name>
        <dbReference type="ChEBI" id="CHEBI:57705"/>
    </ligand>
</feature>
<keyword evidence="5 10" id="KW-0133">Cell shape</keyword>
<accession>A0ABT1WHU7</accession>
<comment type="catalytic activity">
    <reaction evidence="10">
        <text>di-trans,octa-cis-undecaprenyl diphospho-N-acetyl-alpha-D-muramoyl-L-alanyl-D-glutamyl-meso-2,6-diaminopimeloyl-D-alanyl-D-alanine + UDP-N-acetyl-alpha-D-glucosamine = di-trans,octa-cis-undecaprenyl diphospho-[N-acetyl-alpha-D-glucosaminyl-(1-&gt;4)]-N-acetyl-alpha-D-muramoyl-L-alanyl-D-glutamyl-meso-2,6-diaminopimeloyl-D-alanyl-D-alanine + UDP + H(+)</text>
        <dbReference type="Rhea" id="RHEA:31227"/>
        <dbReference type="ChEBI" id="CHEBI:15378"/>
        <dbReference type="ChEBI" id="CHEBI:57705"/>
        <dbReference type="ChEBI" id="CHEBI:58223"/>
        <dbReference type="ChEBI" id="CHEBI:61387"/>
        <dbReference type="ChEBI" id="CHEBI:61388"/>
        <dbReference type="EC" id="2.4.1.227"/>
    </reaction>
</comment>
<evidence type="ECO:0000256" key="4">
    <source>
        <dbReference type="ARBA" id="ARBA00022679"/>
    </source>
</evidence>
<dbReference type="Pfam" id="PF04101">
    <property type="entry name" value="Glyco_tran_28_C"/>
    <property type="match status" value="1"/>
</dbReference>
<comment type="similarity">
    <text evidence="10">Belongs to the glycosyltransferase 28 family. MurG subfamily.</text>
</comment>
<evidence type="ECO:0000313" key="14">
    <source>
        <dbReference type="Proteomes" id="UP001204142"/>
    </source>
</evidence>
<dbReference type="EC" id="2.4.1.227" evidence="10"/>
<evidence type="ECO:0000256" key="9">
    <source>
        <dbReference type="ARBA" id="ARBA00023316"/>
    </source>
</evidence>
<dbReference type="EMBL" id="JANIGO010000003">
    <property type="protein sequence ID" value="MCQ8897073.1"/>
    <property type="molecule type" value="Genomic_DNA"/>
</dbReference>
<evidence type="ECO:0000256" key="5">
    <source>
        <dbReference type="ARBA" id="ARBA00022960"/>
    </source>
</evidence>
<dbReference type="RefSeq" id="WP_256764859.1">
    <property type="nucleotide sequence ID" value="NZ_JANIGO010000003.1"/>
</dbReference>
<keyword evidence="14" id="KW-1185">Reference proteome</keyword>
<feature type="binding site" evidence="10">
    <location>
        <position position="125"/>
    </location>
    <ligand>
        <name>UDP-N-acetyl-alpha-D-glucosamine</name>
        <dbReference type="ChEBI" id="CHEBI:57705"/>
    </ligand>
</feature>
<evidence type="ECO:0000259" key="11">
    <source>
        <dbReference type="Pfam" id="PF03033"/>
    </source>
</evidence>
<organism evidence="13 14">
    <name type="scientific">Limnobacter humi</name>
    <dbReference type="NCBI Taxonomy" id="1778671"/>
    <lineage>
        <taxon>Bacteria</taxon>
        <taxon>Pseudomonadati</taxon>
        <taxon>Pseudomonadota</taxon>
        <taxon>Betaproteobacteria</taxon>
        <taxon>Burkholderiales</taxon>
        <taxon>Burkholderiaceae</taxon>
        <taxon>Limnobacter</taxon>
    </lineage>
</organism>
<keyword evidence="7 10" id="KW-0472">Membrane</keyword>
<comment type="caution">
    <text evidence="13">The sequence shown here is derived from an EMBL/GenBank/DDBJ whole genome shotgun (WGS) entry which is preliminary data.</text>
</comment>
<evidence type="ECO:0000256" key="7">
    <source>
        <dbReference type="ARBA" id="ARBA00023136"/>
    </source>
</evidence>
<dbReference type="HAMAP" id="MF_00033">
    <property type="entry name" value="MurG"/>
    <property type="match status" value="1"/>
</dbReference>
<evidence type="ECO:0000256" key="6">
    <source>
        <dbReference type="ARBA" id="ARBA00022984"/>
    </source>
</evidence>
<comment type="pathway">
    <text evidence="10">Cell wall biogenesis; peptidoglycan biosynthesis.</text>
</comment>
<dbReference type="PANTHER" id="PTHR21015">
    <property type="entry name" value="UDP-N-ACETYLGLUCOSAMINE--N-ACETYLMURAMYL-(PENTAPEPTIDE) PYROPHOSPHORYL-UNDECAPRENOL N-ACETYLGLUCOSAMINE TRANSFERASE 1"/>
    <property type="match status" value="1"/>
</dbReference>
<evidence type="ECO:0000259" key="12">
    <source>
        <dbReference type="Pfam" id="PF04101"/>
    </source>
</evidence>
<keyword evidence="1 10" id="KW-1003">Cell membrane</keyword>
<dbReference type="Proteomes" id="UP001204142">
    <property type="component" value="Unassembled WGS sequence"/>
</dbReference>
<keyword evidence="3 10" id="KW-0328">Glycosyltransferase</keyword>
<dbReference type="InterPro" id="IPR007235">
    <property type="entry name" value="Glyco_trans_28_C"/>
</dbReference>
<evidence type="ECO:0000256" key="1">
    <source>
        <dbReference type="ARBA" id="ARBA00022475"/>
    </source>
</evidence>
<feature type="domain" description="Glycosyltransferase family 28 N-terminal" evidence="11">
    <location>
        <begin position="7"/>
        <end position="141"/>
    </location>
</feature>
<feature type="binding site" evidence="10">
    <location>
        <position position="288"/>
    </location>
    <ligand>
        <name>UDP-N-acetyl-alpha-D-glucosamine</name>
        <dbReference type="ChEBI" id="CHEBI:57705"/>
    </ligand>
</feature>
<protein>
    <recommendedName>
        <fullName evidence="10">UDP-N-acetylglucosamine--N-acetylmuramyl-(pentapeptide) pyrophosphoryl-undecaprenol N-acetylglucosamine transferase</fullName>
        <ecNumber evidence="10">2.4.1.227</ecNumber>
    </recommendedName>
    <alternativeName>
        <fullName evidence="10">Undecaprenyl-PP-MurNAc-pentapeptide-UDPGlcNAc GlcNAc transferase</fullName>
    </alternativeName>
</protein>
<comment type="subcellular location">
    <subcellularLocation>
        <location evidence="10">Cell membrane</location>
        <topology evidence="10">Peripheral membrane protein</topology>
        <orientation evidence="10">Cytoplasmic side</orientation>
    </subcellularLocation>
</comment>
<evidence type="ECO:0000256" key="10">
    <source>
        <dbReference type="HAMAP-Rule" id="MF_00033"/>
    </source>
</evidence>
<feature type="domain" description="Glycosyl transferase family 28 C-terminal" evidence="12">
    <location>
        <begin position="183"/>
        <end position="327"/>
    </location>
</feature>
<feature type="binding site" evidence="10">
    <location>
        <begin position="13"/>
        <end position="15"/>
    </location>
    <ligand>
        <name>UDP-N-acetyl-alpha-D-glucosamine</name>
        <dbReference type="ChEBI" id="CHEBI:57705"/>
    </ligand>
</feature>
<dbReference type="InterPro" id="IPR006009">
    <property type="entry name" value="GlcNAc_MurG"/>
</dbReference>
<evidence type="ECO:0000256" key="8">
    <source>
        <dbReference type="ARBA" id="ARBA00023306"/>
    </source>
</evidence>
<dbReference type="CDD" id="cd03785">
    <property type="entry name" value="GT28_MurG"/>
    <property type="match status" value="1"/>
</dbReference>
<dbReference type="NCBIfam" id="TIGR01133">
    <property type="entry name" value="murG"/>
    <property type="match status" value="1"/>
</dbReference>
<keyword evidence="9 10" id="KW-0961">Cell wall biogenesis/degradation</keyword>
<dbReference type="InterPro" id="IPR004276">
    <property type="entry name" value="GlycoTrans_28_N"/>
</dbReference>